<dbReference type="EMBL" id="QCXQ01000001">
    <property type="protein sequence ID" value="PWG00971.1"/>
    <property type="molecule type" value="Genomic_DNA"/>
</dbReference>
<keyword evidence="2" id="KW-1185">Reference proteome</keyword>
<proteinExistence type="predicted"/>
<dbReference type="RefSeq" id="WP_109249684.1">
    <property type="nucleotide sequence ID" value="NZ_QCXQ01000001.1"/>
</dbReference>
<comment type="caution">
    <text evidence="1">The sequence shown here is derived from an EMBL/GenBank/DDBJ whole genome shotgun (WGS) entry which is preliminary data.</text>
</comment>
<protein>
    <submittedName>
        <fullName evidence="1">Uncharacterized protein</fullName>
    </submittedName>
</protein>
<accession>A0A2V1N106</accession>
<reference evidence="1 2" key="1">
    <citation type="journal article" date="2018" name="Int. J. Syst. Evol. Microbiol.">
        <title>Lactobacillus bambusae sp. nov., isolated from a traditional fermented Ma-bamboo shoots of Taiwan.</title>
        <authorList>
            <person name="Wang L.-T."/>
        </authorList>
    </citation>
    <scope>NUCLEOTIDE SEQUENCE [LARGE SCALE GENOMIC DNA]</scope>
    <source>
        <strain evidence="1 2">BS-W1</strain>
    </source>
</reference>
<evidence type="ECO:0000313" key="1">
    <source>
        <dbReference type="EMBL" id="PWG00971.1"/>
    </source>
</evidence>
<evidence type="ECO:0000313" key="2">
    <source>
        <dbReference type="Proteomes" id="UP000245080"/>
    </source>
</evidence>
<organism evidence="1 2">
    <name type="scientific">Levilactobacillus bambusae</name>
    <dbReference type="NCBI Taxonomy" id="2024736"/>
    <lineage>
        <taxon>Bacteria</taxon>
        <taxon>Bacillati</taxon>
        <taxon>Bacillota</taxon>
        <taxon>Bacilli</taxon>
        <taxon>Lactobacillales</taxon>
        <taxon>Lactobacillaceae</taxon>
        <taxon>Levilactobacillus</taxon>
    </lineage>
</organism>
<dbReference type="AlphaFoldDB" id="A0A2V1N106"/>
<dbReference type="Proteomes" id="UP000245080">
    <property type="component" value="Unassembled WGS sequence"/>
</dbReference>
<sequence length="161" mass="18508">MHFGSLDKDATRVNAENILKSYHELKQKLAQLKMVHLSGIVYDGMPKSASNVNGALAQADNRLIEMDEIEAELKMIENVIQAIAGIDEQSEKRSALLWLRYVKNYSNQRCRHELAKKYEADYSIPKSTFNDYRKEAAFQFALTWPDTSILVFRKVLQKSSH</sequence>
<name>A0A2V1N106_9LACO</name>
<gene>
    <name evidence="1" type="ORF">DCM90_02000</name>
</gene>
<dbReference type="OrthoDB" id="2324762at2"/>